<accession>A0AAD1X831</accession>
<evidence type="ECO:0000313" key="3">
    <source>
        <dbReference type="Proteomes" id="UP001295684"/>
    </source>
</evidence>
<comment type="caution">
    <text evidence="2">The sequence shown here is derived from an EMBL/GenBank/DDBJ whole genome shotgun (WGS) entry which is preliminary data.</text>
</comment>
<feature type="region of interest" description="Disordered" evidence="1">
    <location>
        <begin position="76"/>
        <end position="123"/>
    </location>
</feature>
<keyword evidence="3" id="KW-1185">Reference proteome</keyword>
<name>A0AAD1X831_EUPCR</name>
<dbReference type="EMBL" id="CAMPGE010005513">
    <property type="protein sequence ID" value="CAI2364364.1"/>
    <property type="molecule type" value="Genomic_DNA"/>
</dbReference>
<sequence>MAISILNDQIVSKIEKMIQYQDYLLGYKNSDPKKASVFLQGKLAFLEFWKKDYESFCDQIYKLSEENKLESQYCEGDCEENDNKDKSQEHPEFEPIIEEGDSIATSSDYSPMDRIETEPVKKKRETLSSLFRRSKMSKRGCKSNTSFGPTSSSESESIDINQLSQSSESESSIIKEDTSESRSSASHNYVAGEIEEGIHFTMSSGTLEGQDTFESKPSQTTYIDSNEEFRYSDRDILPTPLNLELVKKMNKFEDKKATITRNNYVEPDSCRDNVTNRNLQDLSATRQFNTTKKLTQKQVWTERNINPLEVCTMTSKIGSERSGYKFLSDDNSTFRGGNPSSNKKNATLEEIKGIIQNQSNLSPDLENYCDKISKMMHLMTDSDDKSAIDPTDKENLGLNFDF</sequence>
<organism evidence="2 3">
    <name type="scientific">Euplotes crassus</name>
    <dbReference type="NCBI Taxonomy" id="5936"/>
    <lineage>
        <taxon>Eukaryota</taxon>
        <taxon>Sar</taxon>
        <taxon>Alveolata</taxon>
        <taxon>Ciliophora</taxon>
        <taxon>Intramacronucleata</taxon>
        <taxon>Spirotrichea</taxon>
        <taxon>Hypotrichia</taxon>
        <taxon>Euplotida</taxon>
        <taxon>Euplotidae</taxon>
        <taxon>Moneuplotes</taxon>
    </lineage>
</organism>
<proteinExistence type="predicted"/>
<evidence type="ECO:0000313" key="2">
    <source>
        <dbReference type="EMBL" id="CAI2364364.1"/>
    </source>
</evidence>
<dbReference type="Proteomes" id="UP001295684">
    <property type="component" value="Unassembled WGS sequence"/>
</dbReference>
<feature type="compositionally biased region" description="Basic and acidic residues" evidence="1">
    <location>
        <begin position="111"/>
        <end position="120"/>
    </location>
</feature>
<feature type="region of interest" description="Disordered" evidence="1">
    <location>
        <begin position="136"/>
        <end position="187"/>
    </location>
</feature>
<reference evidence="2" key="1">
    <citation type="submission" date="2023-07" db="EMBL/GenBank/DDBJ databases">
        <authorList>
            <consortium name="AG Swart"/>
            <person name="Singh M."/>
            <person name="Singh A."/>
            <person name="Seah K."/>
            <person name="Emmerich C."/>
        </authorList>
    </citation>
    <scope>NUCLEOTIDE SEQUENCE</scope>
    <source>
        <strain evidence="2">DP1</strain>
    </source>
</reference>
<dbReference type="AlphaFoldDB" id="A0AAD1X831"/>
<feature type="compositionally biased region" description="Basic and acidic residues" evidence="1">
    <location>
        <begin position="81"/>
        <end position="93"/>
    </location>
</feature>
<gene>
    <name evidence="2" type="ORF">ECRASSUSDP1_LOCUS5707</name>
</gene>
<evidence type="ECO:0000256" key="1">
    <source>
        <dbReference type="SAM" id="MobiDB-lite"/>
    </source>
</evidence>
<protein>
    <submittedName>
        <fullName evidence="2">Uncharacterized protein</fullName>
    </submittedName>
</protein>